<gene>
    <name evidence="1" type="ORF">K7C98_03515</name>
</gene>
<keyword evidence="2" id="KW-1185">Reference proteome</keyword>
<evidence type="ECO:0000313" key="2">
    <source>
        <dbReference type="Proteomes" id="UP001139031"/>
    </source>
</evidence>
<organism evidence="1 2">
    <name type="scientific">Nannocystis pusilla</name>
    <dbReference type="NCBI Taxonomy" id="889268"/>
    <lineage>
        <taxon>Bacteria</taxon>
        <taxon>Pseudomonadati</taxon>
        <taxon>Myxococcota</taxon>
        <taxon>Polyangia</taxon>
        <taxon>Nannocystales</taxon>
        <taxon>Nannocystaceae</taxon>
        <taxon>Nannocystis</taxon>
    </lineage>
</organism>
<reference evidence="1" key="1">
    <citation type="submission" date="2021-08" db="EMBL/GenBank/DDBJ databases">
        <authorList>
            <person name="Stevens D.C."/>
        </authorList>
    </citation>
    <scope>NUCLEOTIDE SEQUENCE</scope>
    <source>
        <strain evidence="1">DSM 53165</strain>
    </source>
</reference>
<dbReference type="PROSITE" id="PS51257">
    <property type="entry name" value="PROKAR_LIPOPROTEIN"/>
    <property type="match status" value="1"/>
</dbReference>
<proteinExistence type="predicted"/>
<protein>
    <recommendedName>
        <fullName evidence="3">Lipoprotein</fullName>
    </recommendedName>
</protein>
<sequence>MQHRIHVPALALLGLSFTGCPDDEDKPDPIVGDWSAIQLDGEKFPAVYSEGSYTAIYGLRLTVEDDLAGRIDYYSVVDYDDFSYQHSFGSDLVVDAGAAPTYRIEVRNDLFGGGDVDYSDTAAAATSEAYDSYGDDSSGTGGDGYLGEGSAARELAASHRPILAPAEVVLTCTLEQDVLTCAAEPNGPKSVVFKRKVEVKPADE</sequence>
<evidence type="ECO:0000313" key="1">
    <source>
        <dbReference type="EMBL" id="MBZ5708311.1"/>
    </source>
</evidence>
<evidence type="ECO:0008006" key="3">
    <source>
        <dbReference type="Google" id="ProtNLM"/>
    </source>
</evidence>
<dbReference type="EMBL" id="JAIRAU010000001">
    <property type="protein sequence ID" value="MBZ5708311.1"/>
    <property type="molecule type" value="Genomic_DNA"/>
</dbReference>
<dbReference type="Proteomes" id="UP001139031">
    <property type="component" value="Unassembled WGS sequence"/>
</dbReference>
<comment type="caution">
    <text evidence="1">The sequence shown here is derived from an EMBL/GenBank/DDBJ whole genome shotgun (WGS) entry which is preliminary data.</text>
</comment>
<accession>A0ABS7TJD4</accession>
<dbReference type="RefSeq" id="WP_224190061.1">
    <property type="nucleotide sequence ID" value="NZ_JAIRAU010000001.1"/>
</dbReference>
<name>A0ABS7TJD4_9BACT</name>